<evidence type="ECO:0000313" key="1">
    <source>
        <dbReference type="EMBL" id="MBD3326921.1"/>
    </source>
</evidence>
<sequence length="46" mass="5544">MNPDRSLQEVWQWKDAVSDLLTHVSIQERLEYLSRAVVEEKFQHEC</sequence>
<name>A0A9D5K016_9BACT</name>
<protein>
    <submittedName>
        <fullName evidence="1">Uncharacterized protein</fullName>
    </submittedName>
</protein>
<proteinExistence type="predicted"/>
<gene>
    <name evidence="1" type="ORF">GF339_20215</name>
</gene>
<reference evidence="1" key="1">
    <citation type="submission" date="2019-11" db="EMBL/GenBank/DDBJ databases">
        <title>Microbial mats filling the niche in hypersaline microbial mats.</title>
        <authorList>
            <person name="Wong H.L."/>
            <person name="Macleod F.I."/>
            <person name="White R.A. III"/>
            <person name="Burns B.P."/>
        </authorList>
    </citation>
    <scope>NUCLEOTIDE SEQUENCE</scope>
    <source>
        <strain evidence="1">Rbin_158</strain>
    </source>
</reference>
<organism evidence="1 2">
    <name type="scientific">candidate division KSB3 bacterium</name>
    <dbReference type="NCBI Taxonomy" id="2044937"/>
    <lineage>
        <taxon>Bacteria</taxon>
        <taxon>candidate division KSB3</taxon>
    </lineage>
</organism>
<evidence type="ECO:0000313" key="2">
    <source>
        <dbReference type="Proteomes" id="UP000649604"/>
    </source>
</evidence>
<dbReference type="EMBL" id="WJJP01000661">
    <property type="protein sequence ID" value="MBD3326921.1"/>
    <property type="molecule type" value="Genomic_DNA"/>
</dbReference>
<comment type="caution">
    <text evidence="1">The sequence shown here is derived from an EMBL/GenBank/DDBJ whole genome shotgun (WGS) entry which is preliminary data.</text>
</comment>
<dbReference type="AlphaFoldDB" id="A0A9D5K016"/>
<accession>A0A9D5K016</accession>
<dbReference type="Proteomes" id="UP000649604">
    <property type="component" value="Unassembled WGS sequence"/>
</dbReference>